<dbReference type="InterPro" id="IPR025338">
    <property type="entry name" value="DUF4244"/>
</dbReference>
<keyword evidence="2" id="KW-0812">Transmembrane</keyword>
<dbReference type="OrthoDB" id="3748241at2"/>
<name>E2Q9P0_STRCL</name>
<evidence type="ECO:0000313" key="4">
    <source>
        <dbReference type="Proteomes" id="UP000002357"/>
    </source>
</evidence>
<protein>
    <recommendedName>
        <fullName evidence="5">DUF4244 domain-containing protein</fullName>
    </recommendedName>
</protein>
<feature type="region of interest" description="Disordered" evidence="1">
    <location>
        <begin position="1"/>
        <end position="33"/>
    </location>
</feature>
<dbReference type="Proteomes" id="UP000002357">
    <property type="component" value="Chromosome"/>
</dbReference>
<proteinExistence type="predicted"/>
<keyword evidence="2" id="KW-0472">Membrane</keyword>
<dbReference type="AlphaFoldDB" id="E2Q9P0"/>
<evidence type="ECO:0000256" key="2">
    <source>
        <dbReference type="SAM" id="Phobius"/>
    </source>
</evidence>
<accession>E2Q9P0</accession>
<evidence type="ECO:0008006" key="5">
    <source>
        <dbReference type="Google" id="ProtNLM"/>
    </source>
</evidence>
<evidence type="ECO:0000256" key="1">
    <source>
        <dbReference type="SAM" id="MobiDB-lite"/>
    </source>
</evidence>
<dbReference type="EMBL" id="CM000913">
    <property type="protein sequence ID" value="EFG07617.1"/>
    <property type="molecule type" value="Genomic_DNA"/>
</dbReference>
<sequence>MARHRGVEEMGNPFGNGVEDRASGGPGSGPVSALTASLRRCRAPWRRPGPPGRWRDAGMATSEYAMVTIAACALAAVLYRIVTSGPVARALEALIGKALDAQF</sequence>
<dbReference type="Pfam" id="PF14029">
    <property type="entry name" value="DUF4244"/>
    <property type="match status" value="1"/>
</dbReference>
<keyword evidence="2" id="KW-1133">Transmembrane helix</keyword>
<organism evidence="3 4">
    <name type="scientific">Streptomyces clavuligerus</name>
    <dbReference type="NCBI Taxonomy" id="1901"/>
    <lineage>
        <taxon>Bacteria</taxon>
        <taxon>Bacillati</taxon>
        <taxon>Actinomycetota</taxon>
        <taxon>Actinomycetes</taxon>
        <taxon>Kitasatosporales</taxon>
        <taxon>Streptomycetaceae</taxon>
        <taxon>Streptomyces</taxon>
    </lineage>
</organism>
<gene>
    <name evidence="3" type="ORF">SCLAV_2545</name>
</gene>
<reference evidence="3 4" key="1">
    <citation type="journal article" date="2010" name="Genome Biol. Evol.">
        <title>The sequence of a 1.8-mb bacterial linear plasmid reveals a rich evolutionary reservoir of secondary metabolic pathways.</title>
        <authorList>
            <person name="Medema M.H."/>
            <person name="Trefzer A."/>
            <person name="Kovalchuk A."/>
            <person name="van den Berg M."/>
            <person name="Mueller U."/>
            <person name="Heijne W."/>
            <person name="Wu L."/>
            <person name="Alam M.T."/>
            <person name="Ronning C.M."/>
            <person name="Nierman W.C."/>
            <person name="Bovenberg R.A.L."/>
            <person name="Breitling R."/>
            <person name="Takano E."/>
        </authorList>
    </citation>
    <scope>NUCLEOTIDE SEQUENCE [LARGE SCALE GENOMIC DNA]</scope>
    <source>
        <strain evidence="4">ATCC 27064 / DSM 738 / JCM 4710 / NBRC 13307 / NCIMB 12785 / NRRL 3585 / VKM Ac-602</strain>
    </source>
</reference>
<evidence type="ECO:0000313" key="3">
    <source>
        <dbReference type="EMBL" id="EFG07617.1"/>
    </source>
</evidence>
<feature type="transmembrane region" description="Helical" evidence="2">
    <location>
        <begin position="64"/>
        <end position="82"/>
    </location>
</feature>
<keyword evidence="4" id="KW-1185">Reference proteome</keyword>